<proteinExistence type="predicted"/>
<accession>A0A1J5Q1G1</accession>
<protein>
    <submittedName>
        <fullName evidence="2">Inner membrane protein YhaI</fullName>
    </submittedName>
</protein>
<feature type="transmembrane region" description="Helical" evidence="1">
    <location>
        <begin position="81"/>
        <end position="101"/>
    </location>
</feature>
<reference evidence="2" key="1">
    <citation type="submission" date="2016-10" db="EMBL/GenBank/DDBJ databases">
        <title>Sequence of Gallionella enrichment culture.</title>
        <authorList>
            <person name="Poehlein A."/>
            <person name="Muehling M."/>
            <person name="Daniel R."/>
        </authorList>
    </citation>
    <scope>NUCLEOTIDE SEQUENCE</scope>
</reference>
<keyword evidence="1" id="KW-0812">Transmembrane</keyword>
<comment type="caution">
    <text evidence="2">The sequence shown here is derived from an EMBL/GenBank/DDBJ whole genome shotgun (WGS) entry which is preliminary data.</text>
</comment>
<evidence type="ECO:0000256" key="1">
    <source>
        <dbReference type="SAM" id="Phobius"/>
    </source>
</evidence>
<keyword evidence="1" id="KW-1133">Transmembrane helix</keyword>
<dbReference type="InterPro" id="IPR008523">
    <property type="entry name" value="DUF805"/>
</dbReference>
<dbReference type="PANTHER" id="PTHR34980:SF2">
    <property type="entry name" value="INNER MEMBRANE PROTEIN YHAH-RELATED"/>
    <property type="match status" value="1"/>
</dbReference>
<sequence length="111" mass="12403">MTFTRAISSGFENYTVFRGRAARSEYWYWTLFSFLVAWGAYFVDGAIGSSLVSPLASLALFLPGIAVTVRRLHDTDRSGGWFWICLVPIVGWIILIVFLATEGTPEANRFG</sequence>
<keyword evidence="1" id="KW-0472">Membrane</keyword>
<evidence type="ECO:0000313" key="2">
    <source>
        <dbReference type="EMBL" id="OIQ77104.1"/>
    </source>
</evidence>
<dbReference type="AlphaFoldDB" id="A0A1J5Q1G1"/>
<feature type="transmembrane region" description="Helical" evidence="1">
    <location>
        <begin position="26"/>
        <end position="43"/>
    </location>
</feature>
<gene>
    <name evidence="2" type="primary">yhaI_3</name>
    <name evidence="2" type="ORF">GALL_412080</name>
</gene>
<name>A0A1J5Q1G1_9ZZZZ</name>
<dbReference type="EMBL" id="MLJW01001694">
    <property type="protein sequence ID" value="OIQ77104.1"/>
    <property type="molecule type" value="Genomic_DNA"/>
</dbReference>
<dbReference type="GO" id="GO:0005886">
    <property type="term" value="C:plasma membrane"/>
    <property type="evidence" value="ECO:0007669"/>
    <property type="project" value="TreeGrafter"/>
</dbReference>
<dbReference type="PANTHER" id="PTHR34980">
    <property type="entry name" value="INNER MEMBRANE PROTEIN-RELATED-RELATED"/>
    <property type="match status" value="1"/>
</dbReference>
<organism evidence="2">
    <name type="scientific">mine drainage metagenome</name>
    <dbReference type="NCBI Taxonomy" id="410659"/>
    <lineage>
        <taxon>unclassified sequences</taxon>
        <taxon>metagenomes</taxon>
        <taxon>ecological metagenomes</taxon>
    </lineage>
</organism>
<feature type="transmembrane region" description="Helical" evidence="1">
    <location>
        <begin position="49"/>
        <end position="69"/>
    </location>
</feature>
<dbReference type="Pfam" id="PF05656">
    <property type="entry name" value="DUF805"/>
    <property type="match status" value="1"/>
</dbReference>